<gene>
    <name evidence="1" type="ORF">LCGC14_2249120</name>
</gene>
<sequence length="301" mass="33708">MSYANSYITRAIAEARKHLNEPSLNAKYTDADVIAWLERSYMQVLGELQRNAGTPIVAKFPVTIAANTTKYILPPIRRSIFAIYYETATGTKIFYDSRSRYNEWGRNVHIEGDTLKIQTVGFPPTGSELVVEYIPDGTPRLHNGTCTLNADGDEVTFGATPNAGTLDTRFHAYTGSVLRIFNVNGSIVTGNYIQERMISSYDRETRIATLDVALDPVPTTDDGSILYEIAPAIHFGLDGVLAIYAAWTIAGIEGASRRAKSILDTYRGWMRNLRLDAFYSHLAEATKLRGDNYDNRRYRRI</sequence>
<accession>A0A0F9FY31</accession>
<dbReference type="AlphaFoldDB" id="A0A0F9FY31"/>
<protein>
    <submittedName>
        <fullName evidence="1">Uncharacterized protein</fullName>
    </submittedName>
</protein>
<organism evidence="1">
    <name type="scientific">marine sediment metagenome</name>
    <dbReference type="NCBI Taxonomy" id="412755"/>
    <lineage>
        <taxon>unclassified sequences</taxon>
        <taxon>metagenomes</taxon>
        <taxon>ecological metagenomes</taxon>
    </lineage>
</organism>
<dbReference type="EMBL" id="LAZR01030619">
    <property type="protein sequence ID" value="KKL56067.1"/>
    <property type="molecule type" value="Genomic_DNA"/>
</dbReference>
<name>A0A0F9FY31_9ZZZZ</name>
<comment type="caution">
    <text evidence="1">The sequence shown here is derived from an EMBL/GenBank/DDBJ whole genome shotgun (WGS) entry which is preliminary data.</text>
</comment>
<proteinExistence type="predicted"/>
<reference evidence="1" key="1">
    <citation type="journal article" date="2015" name="Nature">
        <title>Complex archaea that bridge the gap between prokaryotes and eukaryotes.</title>
        <authorList>
            <person name="Spang A."/>
            <person name="Saw J.H."/>
            <person name="Jorgensen S.L."/>
            <person name="Zaremba-Niedzwiedzka K."/>
            <person name="Martijn J."/>
            <person name="Lind A.E."/>
            <person name="van Eijk R."/>
            <person name="Schleper C."/>
            <person name="Guy L."/>
            <person name="Ettema T.J."/>
        </authorList>
    </citation>
    <scope>NUCLEOTIDE SEQUENCE</scope>
</reference>
<evidence type="ECO:0000313" key="1">
    <source>
        <dbReference type="EMBL" id="KKL56067.1"/>
    </source>
</evidence>